<accession>A0A178IRG0</accession>
<keyword evidence="3" id="KW-1185">Reference proteome</keyword>
<feature type="compositionally biased region" description="Low complexity" evidence="1">
    <location>
        <begin position="672"/>
        <end position="735"/>
    </location>
</feature>
<dbReference type="OrthoDB" id="187407at2"/>
<feature type="region of interest" description="Disordered" evidence="1">
    <location>
        <begin position="517"/>
        <end position="607"/>
    </location>
</feature>
<evidence type="ECO:0000313" key="2">
    <source>
        <dbReference type="EMBL" id="OAM91816.1"/>
    </source>
</evidence>
<feature type="compositionally biased region" description="Low complexity" evidence="1">
    <location>
        <begin position="241"/>
        <end position="255"/>
    </location>
</feature>
<dbReference type="InterPro" id="IPR051425">
    <property type="entry name" value="Formin_Homology"/>
</dbReference>
<reference evidence="2 3" key="1">
    <citation type="submission" date="2016-01" db="EMBL/GenBank/DDBJ databases">
        <title>High potential of lignocellulose degradation of a new Verrucomicrobia species.</title>
        <authorList>
            <person name="Wang Y."/>
            <person name="Shi Y."/>
            <person name="Qiu Z."/>
            <person name="Liu S."/>
            <person name="Yang H."/>
        </authorList>
    </citation>
    <scope>NUCLEOTIDE SEQUENCE [LARGE SCALE GENOMIC DNA]</scope>
    <source>
        <strain evidence="2 3">TSB47</strain>
    </source>
</reference>
<dbReference type="PANTHER" id="PTHR45725:SF1">
    <property type="entry name" value="DISHEVELLED ASSOCIATED ACTIVATOR OF MORPHOGENESIS, ISOFORM D"/>
    <property type="match status" value="1"/>
</dbReference>
<evidence type="ECO:0000313" key="3">
    <source>
        <dbReference type="Proteomes" id="UP000078486"/>
    </source>
</evidence>
<evidence type="ECO:0000256" key="1">
    <source>
        <dbReference type="SAM" id="MobiDB-lite"/>
    </source>
</evidence>
<dbReference type="RefSeq" id="WP_068768465.1">
    <property type="nucleotide sequence ID" value="NZ_CP109796.1"/>
</dbReference>
<feature type="compositionally biased region" description="Low complexity" evidence="1">
    <location>
        <begin position="531"/>
        <end position="544"/>
    </location>
</feature>
<feature type="region of interest" description="Disordered" evidence="1">
    <location>
        <begin position="648"/>
        <end position="744"/>
    </location>
</feature>
<feature type="compositionally biased region" description="Basic and acidic residues" evidence="1">
    <location>
        <begin position="93"/>
        <end position="107"/>
    </location>
</feature>
<comment type="caution">
    <text evidence="2">The sequence shown here is derived from an EMBL/GenBank/DDBJ whole genome shotgun (WGS) entry which is preliminary data.</text>
</comment>
<dbReference type="AlphaFoldDB" id="A0A178IRG0"/>
<feature type="compositionally biased region" description="Low complexity" evidence="1">
    <location>
        <begin position="577"/>
        <end position="595"/>
    </location>
</feature>
<dbReference type="Proteomes" id="UP000078486">
    <property type="component" value="Unassembled WGS sequence"/>
</dbReference>
<name>A0A178IRG0_9BACT</name>
<feature type="region of interest" description="Disordered" evidence="1">
    <location>
        <begin position="215"/>
        <end position="258"/>
    </location>
</feature>
<organism evidence="2 3">
    <name type="scientific">Termitidicoccus mucosus</name>
    <dbReference type="NCBI Taxonomy" id="1184151"/>
    <lineage>
        <taxon>Bacteria</taxon>
        <taxon>Pseudomonadati</taxon>
        <taxon>Verrucomicrobiota</taxon>
        <taxon>Opitutia</taxon>
        <taxon>Opitutales</taxon>
        <taxon>Opitutaceae</taxon>
        <taxon>Termitidicoccus</taxon>
    </lineage>
</organism>
<feature type="compositionally biased region" description="Basic and acidic residues" evidence="1">
    <location>
        <begin position="33"/>
        <end position="62"/>
    </location>
</feature>
<feature type="region of interest" description="Disordered" evidence="1">
    <location>
        <begin position="1"/>
        <end position="157"/>
    </location>
</feature>
<feature type="compositionally biased region" description="Basic and acidic residues" evidence="1">
    <location>
        <begin position="119"/>
        <end position="133"/>
    </location>
</feature>
<sequence>MDDTASKENPSKDFNKLDLSQLQGFSFGTQWTQDKDAARDQRREGRGRRDDGAEHREGGEHRRDRRSFRKPAGGPAHDQPPSDTAGEGGGQQRRSERGPRRDFRAGGESRGQGQGAAGQRRDFHGGQRREGQGGERAYGQGERGGFRGGFHGRRDAQPEHRGAYISPYFNVIFYPEDSGFSALAKAIRSSCRTYELFEIARVIVGKTDRFVATIQRKQPGGPQPGRPAPAQKKAPEGSENAADAPEADAPQSAPAKTPPLAISIPDGLPFENEDAVIAHVLAHHLDKFFDSAEVEVEAPKGNFLVINKCGLTGELLGPPNYHRYNQIVQQHHATRVARMPFEVFRNRIETLRDPDVVNQWLEKMKKTTRYTWKFTPPAEGAEPLSFDSLDDARAYLLSNARDKVVKLVETARFHGKLLDVLPQGEIRRAIEGALERQRRFPLDTANALRGRLRREGFTIFKKGSKGISYVCAVKRKFRVPGQTFSDSIGALIAFIEANPMVKASELPVKFLGIHPPAQPAQPAAPAPEQPAPAAETAPADAETASGETVPPANEPQPPAQPEAEAAAPGQTGDEAQPAAETAESSTPAAADASAALPRPSGSVAPFTGNAAATELSAEDKSRLHTLTGDLHWLVSEGYVTEFIDGRLFAPPPMTEARKQEVEKEEHDPENFPDAPVSEESSAPAATEAASEAGPVPAEPDAPSAEAAAPAEPAPESDVPAAGTEPAPESSPAAEPAPEEPPKTE</sequence>
<feature type="compositionally biased region" description="Basic and acidic residues" evidence="1">
    <location>
        <begin position="1"/>
        <end position="16"/>
    </location>
</feature>
<dbReference type="PANTHER" id="PTHR45725">
    <property type="entry name" value="FORMIN HOMOLOGY 2 FAMILY MEMBER"/>
    <property type="match status" value="1"/>
</dbReference>
<feature type="compositionally biased region" description="Polar residues" evidence="1">
    <location>
        <begin position="18"/>
        <end position="32"/>
    </location>
</feature>
<proteinExistence type="predicted"/>
<dbReference type="EMBL" id="LRRQ01000013">
    <property type="protein sequence ID" value="OAM91816.1"/>
    <property type="molecule type" value="Genomic_DNA"/>
</dbReference>
<feature type="compositionally biased region" description="Pro residues" evidence="1">
    <location>
        <begin position="517"/>
        <end position="530"/>
    </location>
</feature>
<feature type="compositionally biased region" description="Basic and acidic residues" evidence="1">
    <location>
        <begin position="655"/>
        <end position="669"/>
    </location>
</feature>
<gene>
    <name evidence="2" type="ORF">AW736_01225</name>
</gene>
<protein>
    <submittedName>
        <fullName evidence="2">Uncharacterized protein</fullName>
    </submittedName>
</protein>